<name>A0A1I8BTZ0_MELHA</name>
<accession>A0A1I8BTZ0</accession>
<protein>
    <submittedName>
        <fullName evidence="2">Zf-Tim10_DDP domain-containing protein</fullName>
    </submittedName>
</protein>
<dbReference type="Proteomes" id="UP000095281">
    <property type="component" value="Unplaced"/>
</dbReference>
<reference evidence="2" key="1">
    <citation type="submission" date="2016-11" db="UniProtKB">
        <authorList>
            <consortium name="WormBaseParasite"/>
        </authorList>
    </citation>
    <scope>IDENTIFICATION</scope>
</reference>
<evidence type="ECO:0000313" key="2">
    <source>
        <dbReference type="WBParaSite" id="MhA1_Contig590.frz3.gene43"/>
    </source>
</evidence>
<dbReference type="AlphaFoldDB" id="A0A1I8BTZ0"/>
<organism evidence="1 2">
    <name type="scientific">Meloidogyne hapla</name>
    <name type="common">Root-knot nematode worm</name>
    <dbReference type="NCBI Taxonomy" id="6305"/>
    <lineage>
        <taxon>Eukaryota</taxon>
        <taxon>Metazoa</taxon>
        <taxon>Ecdysozoa</taxon>
        <taxon>Nematoda</taxon>
        <taxon>Chromadorea</taxon>
        <taxon>Rhabditida</taxon>
        <taxon>Tylenchina</taxon>
        <taxon>Tylenchomorpha</taxon>
        <taxon>Tylenchoidea</taxon>
        <taxon>Meloidogynidae</taxon>
        <taxon>Meloidogyninae</taxon>
        <taxon>Meloidogyne</taxon>
    </lineage>
</organism>
<sequence>MSQQKQLDPKLASQLQESFTSVGVNQVVLKLTSRCFDICYGDYAPHKLPGSSDKRQETCVYRLYEECDYSAVTAYFDLLKR</sequence>
<proteinExistence type="predicted"/>
<keyword evidence="1" id="KW-1185">Reference proteome</keyword>
<evidence type="ECO:0000313" key="1">
    <source>
        <dbReference type="Proteomes" id="UP000095281"/>
    </source>
</evidence>
<dbReference type="WBParaSite" id="MhA1_Contig590.frz3.gene43">
    <property type="protein sequence ID" value="MhA1_Contig590.frz3.gene43"/>
    <property type="gene ID" value="MhA1_Contig590.frz3.gene43"/>
</dbReference>